<reference evidence="1" key="4">
    <citation type="submission" date="2025-09" db="UniProtKB">
        <authorList>
            <consortium name="Ensembl"/>
        </authorList>
    </citation>
    <scope>IDENTIFICATION</scope>
</reference>
<dbReference type="AlphaFoldDB" id="H2XP36"/>
<dbReference type="InParanoid" id="H2XP36"/>
<reference evidence="2" key="1">
    <citation type="journal article" date="2002" name="Science">
        <title>The draft genome of Ciona intestinalis: insights into chordate and vertebrate origins.</title>
        <authorList>
            <person name="Dehal P."/>
            <person name="Satou Y."/>
            <person name="Campbell R.K."/>
            <person name="Chapman J."/>
            <person name="Degnan B."/>
            <person name="De Tomaso A."/>
            <person name="Davidson B."/>
            <person name="Di Gregorio A."/>
            <person name="Gelpke M."/>
            <person name="Goodstein D.M."/>
            <person name="Harafuji N."/>
            <person name="Hastings K.E."/>
            <person name="Ho I."/>
            <person name="Hotta K."/>
            <person name="Huang W."/>
            <person name="Kawashima T."/>
            <person name="Lemaire P."/>
            <person name="Martinez D."/>
            <person name="Meinertzhagen I.A."/>
            <person name="Necula S."/>
            <person name="Nonaka M."/>
            <person name="Putnam N."/>
            <person name="Rash S."/>
            <person name="Saiga H."/>
            <person name="Satake M."/>
            <person name="Terry A."/>
            <person name="Yamada L."/>
            <person name="Wang H.G."/>
            <person name="Awazu S."/>
            <person name="Azumi K."/>
            <person name="Boore J."/>
            <person name="Branno M."/>
            <person name="Chin-Bow S."/>
            <person name="DeSantis R."/>
            <person name="Doyle S."/>
            <person name="Francino P."/>
            <person name="Keys D.N."/>
            <person name="Haga S."/>
            <person name="Hayashi H."/>
            <person name="Hino K."/>
            <person name="Imai K.S."/>
            <person name="Inaba K."/>
            <person name="Kano S."/>
            <person name="Kobayashi K."/>
            <person name="Kobayashi M."/>
            <person name="Lee B.I."/>
            <person name="Makabe K.W."/>
            <person name="Manohar C."/>
            <person name="Matassi G."/>
            <person name="Medina M."/>
            <person name="Mochizuki Y."/>
            <person name="Mount S."/>
            <person name="Morishita T."/>
            <person name="Miura S."/>
            <person name="Nakayama A."/>
            <person name="Nishizaka S."/>
            <person name="Nomoto H."/>
            <person name="Ohta F."/>
            <person name="Oishi K."/>
            <person name="Rigoutsos I."/>
            <person name="Sano M."/>
            <person name="Sasaki A."/>
            <person name="Sasakura Y."/>
            <person name="Shoguchi E."/>
            <person name="Shin-i T."/>
            <person name="Spagnuolo A."/>
            <person name="Stainier D."/>
            <person name="Suzuki M.M."/>
            <person name="Tassy O."/>
            <person name="Takatori N."/>
            <person name="Tokuoka M."/>
            <person name="Yagi K."/>
            <person name="Yoshizaki F."/>
            <person name="Wada S."/>
            <person name="Zhang C."/>
            <person name="Hyatt P.D."/>
            <person name="Larimer F."/>
            <person name="Detter C."/>
            <person name="Doggett N."/>
            <person name="Glavina T."/>
            <person name="Hawkins T."/>
            <person name="Richardson P."/>
            <person name="Lucas S."/>
            <person name="Kohara Y."/>
            <person name="Levine M."/>
            <person name="Satoh N."/>
            <person name="Rokhsar D.S."/>
        </authorList>
    </citation>
    <scope>NUCLEOTIDE SEQUENCE [LARGE SCALE GENOMIC DNA]</scope>
</reference>
<protein>
    <submittedName>
        <fullName evidence="1">Uncharacterized protein</fullName>
    </submittedName>
</protein>
<dbReference type="EMBL" id="EAAA01000601">
    <property type="status" value="NOT_ANNOTATED_CDS"/>
    <property type="molecule type" value="Genomic_DNA"/>
</dbReference>
<evidence type="ECO:0000313" key="2">
    <source>
        <dbReference type="Proteomes" id="UP000008144"/>
    </source>
</evidence>
<reference evidence="1" key="3">
    <citation type="submission" date="2025-08" db="UniProtKB">
        <authorList>
            <consortium name="Ensembl"/>
        </authorList>
    </citation>
    <scope>IDENTIFICATION</scope>
</reference>
<dbReference type="Ensembl" id="ENSCINT00000033390.1">
    <property type="protein sequence ID" value="ENSCINP00000031419.1"/>
    <property type="gene ID" value="ENSCING00000019518.1"/>
</dbReference>
<sequence>MAQILPHPNRHRLLKGKCFNKLFPPRRGTNNYSQVRLFDEFVHCILLK</sequence>
<evidence type="ECO:0000313" key="1">
    <source>
        <dbReference type="Ensembl" id="ENSCINP00000031419.1"/>
    </source>
</evidence>
<organism evidence="1 2">
    <name type="scientific">Ciona intestinalis</name>
    <name type="common">Transparent sea squirt</name>
    <name type="synonym">Ascidia intestinalis</name>
    <dbReference type="NCBI Taxonomy" id="7719"/>
    <lineage>
        <taxon>Eukaryota</taxon>
        <taxon>Metazoa</taxon>
        <taxon>Chordata</taxon>
        <taxon>Tunicata</taxon>
        <taxon>Ascidiacea</taxon>
        <taxon>Phlebobranchia</taxon>
        <taxon>Cionidae</taxon>
        <taxon>Ciona</taxon>
    </lineage>
</organism>
<reference evidence="1" key="2">
    <citation type="journal article" date="2008" name="Genome Biol.">
        <title>Improved genome assembly and evidence-based global gene model set for the chordate Ciona intestinalis: new insight into intron and operon populations.</title>
        <authorList>
            <person name="Satou Y."/>
            <person name="Mineta K."/>
            <person name="Ogasawara M."/>
            <person name="Sasakura Y."/>
            <person name="Shoguchi E."/>
            <person name="Ueno K."/>
            <person name="Yamada L."/>
            <person name="Matsumoto J."/>
            <person name="Wasserscheid J."/>
            <person name="Dewar K."/>
            <person name="Wiley G.B."/>
            <person name="Macmil S.L."/>
            <person name="Roe B.A."/>
            <person name="Zeller R.W."/>
            <person name="Hastings K.E."/>
            <person name="Lemaire P."/>
            <person name="Lindquist E."/>
            <person name="Endo T."/>
            <person name="Hotta K."/>
            <person name="Inaba K."/>
        </authorList>
    </citation>
    <scope>NUCLEOTIDE SEQUENCE [LARGE SCALE GENOMIC DNA]</scope>
    <source>
        <strain evidence="1">wild type</strain>
    </source>
</reference>
<proteinExistence type="predicted"/>
<keyword evidence="2" id="KW-1185">Reference proteome</keyword>
<accession>H2XP36</accession>
<name>H2XP36_CIOIN</name>
<dbReference type="Proteomes" id="UP000008144">
    <property type="component" value="Chromosome 10"/>
</dbReference>
<dbReference type="HOGENOM" id="CLU_3159678_0_0_1"/>